<dbReference type="PANTHER" id="PTHR35787:SF1">
    <property type="entry name" value="GLYCEROL UPTAKE OPERON ANTITERMINATOR REGULATORY PROTEIN"/>
    <property type="match status" value="1"/>
</dbReference>
<dbReference type="AlphaFoldDB" id="A0A430AZL9"/>
<dbReference type="OrthoDB" id="9799580at2"/>
<organism evidence="2 3">
    <name type="scientific">Vagococcus elongatus</name>
    <dbReference type="NCBI Taxonomy" id="180344"/>
    <lineage>
        <taxon>Bacteria</taxon>
        <taxon>Bacillati</taxon>
        <taxon>Bacillota</taxon>
        <taxon>Bacilli</taxon>
        <taxon>Lactobacillales</taxon>
        <taxon>Enterococcaceae</taxon>
        <taxon>Vagococcus</taxon>
    </lineage>
</organism>
<protein>
    <recommendedName>
        <fullName evidence="1">Glycerol uptake operon antiterminator regulatory protein</fullName>
    </recommendedName>
</protein>
<dbReference type="PIRSF" id="PIRSF016897">
    <property type="entry name" value="GlpP"/>
    <property type="match status" value="1"/>
</dbReference>
<comment type="function">
    <text evidence="1">Regulates expression of the glpD operon. In the presence of glycerol 3-phosphate (G3P) causes antitermination of transcription of glpD at the inverted repeat of the leader region to enhance its transcription. Binds and stabilizes glpD leader mRNA.</text>
</comment>
<dbReference type="Proteomes" id="UP000287605">
    <property type="component" value="Unassembled WGS sequence"/>
</dbReference>
<comment type="caution">
    <text evidence="2">The sequence shown here is derived from an EMBL/GenBank/DDBJ whole genome shotgun (WGS) entry which is preliminary data.</text>
</comment>
<reference evidence="2 3" key="1">
    <citation type="submission" date="2017-05" db="EMBL/GenBank/DDBJ databases">
        <title>Vagococcus spp. assemblies.</title>
        <authorList>
            <person name="Gulvik C.A."/>
        </authorList>
    </citation>
    <scope>NUCLEOTIDE SEQUENCE [LARGE SCALE GENOMIC DNA]</scope>
    <source>
        <strain evidence="2 3">CCUG 51432</strain>
    </source>
</reference>
<keyword evidence="1" id="KW-0694">RNA-binding</keyword>
<dbReference type="GO" id="GO:0003723">
    <property type="term" value="F:RNA binding"/>
    <property type="evidence" value="ECO:0007669"/>
    <property type="project" value="UniProtKB-KW"/>
</dbReference>
<name>A0A430AZL9_9ENTE</name>
<accession>A0A430AZL9</accession>
<dbReference type="Pfam" id="PF04309">
    <property type="entry name" value="G3P_antiterm"/>
    <property type="match status" value="1"/>
</dbReference>
<dbReference type="GO" id="GO:0006355">
    <property type="term" value="P:regulation of DNA-templated transcription"/>
    <property type="evidence" value="ECO:0007669"/>
    <property type="project" value="InterPro"/>
</dbReference>
<dbReference type="InterPro" id="IPR006699">
    <property type="entry name" value="GlpP"/>
</dbReference>
<evidence type="ECO:0000256" key="1">
    <source>
        <dbReference type="PIRNR" id="PIRNR016897"/>
    </source>
</evidence>
<dbReference type="GO" id="GO:0006071">
    <property type="term" value="P:glycerol metabolic process"/>
    <property type="evidence" value="ECO:0007669"/>
    <property type="project" value="UniProtKB-UniRule"/>
</dbReference>
<proteinExistence type="predicted"/>
<dbReference type="RefSeq" id="WP_126807842.1">
    <property type="nucleotide sequence ID" value="NZ_NGKA01000005.1"/>
</dbReference>
<keyword evidence="1" id="KW-0319">Glycerol metabolism</keyword>
<keyword evidence="1" id="KW-0805">Transcription regulation</keyword>
<dbReference type="Gene3D" id="3.20.20.70">
    <property type="entry name" value="Aldolase class I"/>
    <property type="match status" value="1"/>
</dbReference>
<evidence type="ECO:0000313" key="2">
    <source>
        <dbReference type="EMBL" id="RSU13533.1"/>
    </source>
</evidence>
<keyword evidence="3" id="KW-1185">Reference proteome</keyword>
<dbReference type="EMBL" id="NGKA01000005">
    <property type="protein sequence ID" value="RSU13533.1"/>
    <property type="molecule type" value="Genomic_DNA"/>
</dbReference>
<dbReference type="SUPFAM" id="SSF110391">
    <property type="entry name" value="GlpP-like"/>
    <property type="match status" value="1"/>
</dbReference>
<keyword evidence="1" id="KW-0804">Transcription</keyword>
<gene>
    <name evidence="2" type="ORF">CBF29_04575</name>
</gene>
<dbReference type="InterPro" id="IPR013785">
    <property type="entry name" value="Aldolase_TIM"/>
</dbReference>
<evidence type="ECO:0000313" key="3">
    <source>
        <dbReference type="Proteomes" id="UP000287605"/>
    </source>
</evidence>
<dbReference type="PANTHER" id="PTHR35787">
    <property type="entry name" value="GLYCEROL UPTAKE OPERON ANTITERMINATOR REGULATORY PROTEIN"/>
    <property type="match status" value="1"/>
</dbReference>
<sequence length="189" mass="21049">MQTKQLFNALALNPIIAAIKDMDDLEAALQTDVEVIFVLHSDIFNIKEISGKIKASGKIGFLHFNFVKGLSDEDISLKYIRENTDFDGIISTKANHISAAKALGFFTIQRLFLLDSMSLENIHSQVQMKHSDLIEILPNVNKKIIHIVRQKIKRPLLVSGLILDKEDVMNALANGAAAISSTNHSVWEL</sequence>